<accession>A0A8X6H747</accession>
<protein>
    <submittedName>
        <fullName evidence="2">Uncharacterized protein</fullName>
    </submittedName>
</protein>
<reference evidence="2" key="1">
    <citation type="submission" date="2020-07" db="EMBL/GenBank/DDBJ databases">
        <title>Multicomponent nature underlies the extraordinary mechanical properties of spider dragline silk.</title>
        <authorList>
            <person name="Kono N."/>
            <person name="Nakamura H."/>
            <person name="Mori M."/>
            <person name="Yoshida Y."/>
            <person name="Ohtoshi R."/>
            <person name="Malay A.D."/>
            <person name="Moran D.A.P."/>
            <person name="Tomita M."/>
            <person name="Numata K."/>
            <person name="Arakawa K."/>
        </authorList>
    </citation>
    <scope>NUCLEOTIDE SEQUENCE</scope>
</reference>
<evidence type="ECO:0000313" key="2">
    <source>
        <dbReference type="EMBL" id="GFR18496.1"/>
    </source>
</evidence>
<sequence>MASPTHAKKCLDSITARTCIQGPEPCTKPATGKIYSTVPTRDDSEEKPNKTTVIFPFSSKGDMKENTSQSLTSLPCHIASAYHEPCGSADAAMWIASHSASKHPSGMDGIPSVFRIFNHYSSSLR</sequence>
<gene>
    <name evidence="2" type="ORF">TNCT_485611</name>
</gene>
<dbReference type="EMBL" id="BMAO01007787">
    <property type="protein sequence ID" value="GFR18496.1"/>
    <property type="molecule type" value="Genomic_DNA"/>
</dbReference>
<evidence type="ECO:0000256" key="1">
    <source>
        <dbReference type="SAM" id="MobiDB-lite"/>
    </source>
</evidence>
<keyword evidence="3" id="KW-1185">Reference proteome</keyword>
<feature type="compositionally biased region" description="Basic and acidic residues" evidence="1">
    <location>
        <begin position="40"/>
        <end position="49"/>
    </location>
</feature>
<evidence type="ECO:0000313" key="3">
    <source>
        <dbReference type="Proteomes" id="UP000887116"/>
    </source>
</evidence>
<organism evidence="2 3">
    <name type="scientific">Trichonephila clavata</name>
    <name type="common">Joro spider</name>
    <name type="synonym">Nephila clavata</name>
    <dbReference type="NCBI Taxonomy" id="2740835"/>
    <lineage>
        <taxon>Eukaryota</taxon>
        <taxon>Metazoa</taxon>
        <taxon>Ecdysozoa</taxon>
        <taxon>Arthropoda</taxon>
        <taxon>Chelicerata</taxon>
        <taxon>Arachnida</taxon>
        <taxon>Araneae</taxon>
        <taxon>Araneomorphae</taxon>
        <taxon>Entelegynae</taxon>
        <taxon>Araneoidea</taxon>
        <taxon>Nephilidae</taxon>
        <taxon>Trichonephila</taxon>
    </lineage>
</organism>
<dbReference type="Proteomes" id="UP000887116">
    <property type="component" value="Unassembled WGS sequence"/>
</dbReference>
<proteinExistence type="predicted"/>
<dbReference type="AlphaFoldDB" id="A0A8X6H747"/>
<feature type="region of interest" description="Disordered" evidence="1">
    <location>
        <begin position="30"/>
        <end position="68"/>
    </location>
</feature>
<comment type="caution">
    <text evidence="2">The sequence shown here is derived from an EMBL/GenBank/DDBJ whole genome shotgun (WGS) entry which is preliminary data.</text>
</comment>
<name>A0A8X6H747_TRICU</name>